<dbReference type="PROSITE" id="PS00189">
    <property type="entry name" value="LIPOYL"/>
    <property type="match status" value="1"/>
</dbReference>
<dbReference type="PANTHER" id="PTHR43416">
    <property type="entry name" value="DIHYDROLIPOYLLYSINE-RESIDUE SUCCINYLTRANSFERASE COMPONENT OF 2-OXOGLUTARATE DEHYDROGENASE COMPLEX, MITOCHONDRIAL-RELATED"/>
    <property type="match status" value="1"/>
</dbReference>
<dbReference type="SUPFAM" id="SSF51230">
    <property type="entry name" value="Single hybrid motif"/>
    <property type="match status" value="1"/>
</dbReference>
<dbReference type="Proteomes" id="UP001162031">
    <property type="component" value="Unassembled WGS sequence"/>
</dbReference>
<comment type="caution">
    <text evidence="5">The sequence shown here is derived from an EMBL/GenBank/DDBJ whole genome shotgun (WGS) entry which is preliminary data.</text>
</comment>
<dbReference type="Pfam" id="PF00364">
    <property type="entry name" value="Biotin_lipoyl"/>
    <property type="match status" value="1"/>
</dbReference>
<dbReference type="Gene3D" id="2.40.50.100">
    <property type="match status" value="1"/>
</dbReference>
<evidence type="ECO:0000256" key="2">
    <source>
        <dbReference type="ARBA" id="ARBA00022823"/>
    </source>
</evidence>
<keyword evidence="6" id="KW-1185">Reference proteome</keyword>
<evidence type="ECO:0000313" key="6">
    <source>
        <dbReference type="Proteomes" id="UP001162031"/>
    </source>
</evidence>
<protein>
    <recommendedName>
        <fullName evidence="4">Lipoyl-binding domain-containing protein</fullName>
    </recommendedName>
</protein>
<dbReference type="AlphaFoldDB" id="A0AAV0T7S5"/>
<gene>
    <name evidence="5" type="ORF">HBR001_LOCUS1655</name>
</gene>
<dbReference type="GO" id="GO:0006099">
    <property type="term" value="P:tricarboxylic acid cycle"/>
    <property type="evidence" value="ECO:0007669"/>
    <property type="project" value="TreeGrafter"/>
</dbReference>
<evidence type="ECO:0000313" key="5">
    <source>
        <dbReference type="EMBL" id="CAI5716584.1"/>
    </source>
</evidence>
<comment type="similarity">
    <text evidence="1">Belongs to the 2-oxoacid dehydrogenase family.</text>
</comment>
<dbReference type="InterPro" id="IPR003016">
    <property type="entry name" value="2-oxoA_DH_lipoyl-BS"/>
</dbReference>
<evidence type="ECO:0000256" key="3">
    <source>
        <dbReference type="ARBA" id="ARBA00022946"/>
    </source>
</evidence>
<dbReference type="InterPro" id="IPR050537">
    <property type="entry name" value="2-oxoacid_dehydrogenase"/>
</dbReference>
<dbReference type="GO" id="GO:0005739">
    <property type="term" value="C:mitochondrion"/>
    <property type="evidence" value="ECO:0007669"/>
    <property type="project" value="TreeGrafter"/>
</dbReference>
<name>A0AAV0T7S5_HYABA</name>
<dbReference type="CDD" id="cd06849">
    <property type="entry name" value="lipoyl_domain"/>
    <property type="match status" value="1"/>
</dbReference>
<dbReference type="GO" id="GO:0004149">
    <property type="term" value="F:dihydrolipoyllysine-residue succinyltransferase activity"/>
    <property type="evidence" value="ECO:0007669"/>
    <property type="project" value="TreeGrafter"/>
</dbReference>
<keyword evidence="3" id="KW-0809">Transit peptide</keyword>
<reference evidence="5" key="1">
    <citation type="submission" date="2022-12" db="EMBL/GenBank/DDBJ databases">
        <authorList>
            <person name="Webb A."/>
        </authorList>
    </citation>
    <scope>NUCLEOTIDE SEQUENCE</scope>
    <source>
        <strain evidence="5">Hp1</strain>
    </source>
</reference>
<dbReference type="EMBL" id="CANTFL010000165">
    <property type="protein sequence ID" value="CAI5716584.1"/>
    <property type="molecule type" value="Genomic_DNA"/>
</dbReference>
<keyword evidence="2" id="KW-0450">Lipoyl</keyword>
<sequence length="208" mass="21774">MIHQSVRLVALPARRAFHAAAHRLALQTVNVPSMGDSISEGTLVEVLKKAGDTVHADEVVLVLETDKVSVDVTSPVAGTIVEVLAELEENVDVGKPLFTLDDALLPSGSASESLQTDTFVSSAATPEATAAAVSESRSPLIKFLGKRSLLPPKPSACPEPSHFDLAPSPTRTVPVQPLSADVLPFTSAKRLPLSPAEVESINSGLAFL</sequence>
<evidence type="ECO:0000256" key="1">
    <source>
        <dbReference type="ARBA" id="ARBA00007317"/>
    </source>
</evidence>
<organism evidence="5 6">
    <name type="scientific">Hyaloperonospora brassicae</name>
    <name type="common">Brassica downy mildew</name>
    <name type="synonym">Peronospora brassicae</name>
    <dbReference type="NCBI Taxonomy" id="162125"/>
    <lineage>
        <taxon>Eukaryota</taxon>
        <taxon>Sar</taxon>
        <taxon>Stramenopiles</taxon>
        <taxon>Oomycota</taxon>
        <taxon>Peronosporomycetes</taxon>
        <taxon>Peronosporales</taxon>
        <taxon>Peronosporaceae</taxon>
        <taxon>Hyaloperonospora</taxon>
    </lineage>
</organism>
<dbReference type="PANTHER" id="PTHR43416:SF5">
    <property type="entry name" value="DIHYDROLIPOYLLYSINE-RESIDUE SUCCINYLTRANSFERASE COMPONENT OF 2-OXOGLUTARATE DEHYDROGENASE COMPLEX, MITOCHONDRIAL"/>
    <property type="match status" value="1"/>
</dbReference>
<dbReference type="InterPro" id="IPR011053">
    <property type="entry name" value="Single_hybrid_motif"/>
</dbReference>
<accession>A0AAV0T7S5</accession>
<evidence type="ECO:0000259" key="4">
    <source>
        <dbReference type="PROSITE" id="PS50968"/>
    </source>
</evidence>
<feature type="domain" description="Lipoyl-binding" evidence="4">
    <location>
        <begin position="26"/>
        <end position="101"/>
    </location>
</feature>
<dbReference type="PROSITE" id="PS50968">
    <property type="entry name" value="BIOTINYL_LIPOYL"/>
    <property type="match status" value="1"/>
</dbReference>
<dbReference type="InterPro" id="IPR000089">
    <property type="entry name" value="Biotin_lipoyl"/>
</dbReference>
<proteinExistence type="inferred from homology"/>